<comment type="caution">
    <text evidence="1">The sequence shown here is derived from an EMBL/GenBank/DDBJ whole genome shotgun (WGS) entry which is preliminary data.</text>
</comment>
<evidence type="ECO:0000313" key="1">
    <source>
        <dbReference type="EMBL" id="KXU38352.1"/>
    </source>
</evidence>
<name>A0A139SV93_9GAMM</name>
<dbReference type="OrthoDB" id="8441207at2"/>
<keyword evidence="2" id="KW-1185">Reference proteome</keyword>
<accession>A0A139SV93</accession>
<sequence>MNRSLLKAQLQTLLRPHVPSNARGFKYGIIDGLPQPSMLGIAFDPKPFGGKVVALTDEAIIVKTGRTQFMVLDRRLASVIPDEGTKVFVRPYARRRFDGLRADTPEERTEIGSDGVSHTVTTQILGAAPARLPVPKPQCLELAQLIEQMEHLPAPDGFRKITHLLVDANARDFTCVDPKPADIIRTPPAINFTVSTAKFAGQVSVLYDRGADVYVVELHQNGELVVRRDEVYFNDLGAVLADLIDDGTWRQIVIDVVDGKTAKMRKAA</sequence>
<dbReference type="Proteomes" id="UP000072660">
    <property type="component" value="Unassembled WGS sequence"/>
</dbReference>
<evidence type="ECO:0000313" key="2">
    <source>
        <dbReference type="Proteomes" id="UP000072660"/>
    </source>
</evidence>
<dbReference type="RefSeq" id="WP_068389811.1">
    <property type="nucleotide sequence ID" value="NZ_LSZO01000144.1"/>
</dbReference>
<dbReference type="EMBL" id="LSZO01000144">
    <property type="protein sequence ID" value="KXU38352.1"/>
    <property type="molecule type" value="Genomic_DNA"/>
</dbReference>
<reference evidence="1 2" key="1">
    <citation type="submission" date="2016-02" db="EMBL/GenBank/DDBJ databases">
        <authorList>
            <person name="Wen L."/>
            <person name="He K."/>
            <person name="Yang H."/>
        </authorList>
    </citation>
    <scope>NUCLEOTIDE SEQUENCE [LARGE SCALE GENOMIC DNA]</scope>
    <source>
        <strain evidence="1 2">CV58</strain>
    </source>
</reference>
<organism evidence="1 2">
    <name type="scientific">Ventosimonas gracilis</name>
    <dbReference type="NCBI Taxonomy" id="1680762"/>
    <lineage>
        <taxon>Bacteria</taxon>
        <taxon>Pseudomonadati</taxon>
        <taxon>Pseudomonadota</taxon>
        <taxon>Gammaproteobacteria</taxon>
        <taxon>Pseudomonadales</taxon>
        <taxon>Ventosimonadaceae</taxon>
        <taxon>Ventosimonas</taxon>
    </lineage>
</organism>
<proteinExistence type="predicted"/>
<protein>
    <submittedName>
        <fullName evidence="1">GTPase</fullName>
    </submittedName>
</protein>
<dbReference type="AlphaFoldDB" id="A0A139SV93"/>
<gene>
    <name evidence="1" type="ORF">AXE65_01960</name>
</gene>